<accession>A0A7Y9LRY3</accession>
<keyword evidence="2" id="KW-1185">Reference proteome</keyword>
<dbReference type="RefSeq" id="WP_179388243.1">
    <property type="nucleotide sequence ID" value="NZ_JACBYQ010000001.1"/>
</dbReference>
<gene>
    <name evidence="1" type="ORF">FHU41_000705</name>
</gene>
<comment type="caution">
    <text evidence="1">The sequence shown here is derived from an EMBL/GenBank/DDBJ whole genome shotgun (WGS) entry which is preliminary data.</text>
</comment>
<dbReference type="AlphaFoldDB" id="A0A7Y9LRY3"/>
<sequence>MRSNNFDNNLPLDVGVDAEVGCWGVWITGQGQANYDIGGSELGLDAGLVSDINDWADELTKAFNWDDPAATGPMRTGFLEDGVELGRRVRQQLPPAWTVWVRDPETYKRIELPSVS</sequence>
<proteinExistence type="predicted"/>
<name>A0A7Y9LRY3_9MICC</name>
<evidence type="ECO:0000313" key="1">
    <source>
        <dbReference type="EMBL" id="NYE94484.1"/>
    </source>
</evidence>
<organism evidence="1 2">
    <name type="scientific">Psychromicrobium silvestre</name>
    <dbReference type="NCBI Taxonomy" id="1645614"/>
    <lineage>
        <taxon>Bacteria</taxon>
        <taxon>Bacillati</taxon>
        <taxon>Actinomycetota</taxon>
        <taxon>Actinomycetes</taxon>
        <taxon>Micrococcales</taxon>
        <taxon>Micrococcaceae</taxon>
        <taxon>Psychromicrobium</taxon>
    </lineage>
</organism>
<dbReference type="Proteomes" id="UP000521748">
    <property type="component" value="Unassembled WGS sequence"/>
</dbReference>
<evidence type="ECO:0000313" key="2">
    <source>
        <dbReference type="Proteomes" id="UP000521748"/>
    </source>
</evidence>
<dbReference type="EMBL" id="JACBYQ010000001">
    <property type="protein sequence ID" value="NYE94484.1"/>
    <property type="molecule type" value="Genomic_DNA"/>
</dbReference>
<reference evidence="1 2" key="1">
    <citation type="submission" date="2020-07" db="EMBL/GenBank/DDBJ databases">
        <title>Sequencing the genomes of 1000 actinobacteria strains.</title>
        <authorList>
            <person name="Klenk H.-P."/>
        </authorList>
    </citation>
    <scope>NUCLEOTIDE SEQUENCE [LARGE SCALE GENOMIC DNA]</scope>
    <source>
        <strain evidence="1 2">DSM 102047</strain>
    </source>
</reference>
<protein>
    <submittedName>
        <fullName evidence="1">Uncharacterized protein</fullName>
    </submittedName>
</protein>